<keyword evidence="4" id="KW-1185">Reference proteome</keyword>
<comment type="caution">
    <text evidence="3">The sequence shown here is derived from an EMBL/GenBank/DDBJ whole genome shotgun (WGS) entry which is preliminary data.</text>
</comment>
<proteinExistence type="predicted"/>
<keyword evidence="2" id="KW-0175">Coiled coil</keyword>
<evidence type="ECO:0000313" key="3">
    <source>
        <dbReference type="EMBL" id="MBS4076804.1"/>
    </source>
</evidence>
<dbReference type="Proteomes" id="UP000676035">
    <property type="component" value="Unassembled WGS sequence"/>
</dbReference>
<dbReference type="InterPro" id="IPR011010">
    <property type="entry name" value="DNA_brk_join_enz"/>
</dbReference>
<dbReference type="InterPro" id="IPR013762">
    <property type="entry name" value="Integrase-like_cat_sf"/>
</dbReference>
<evidence type="ECO:0000313" key="4">
    <source>
        <dbReference type="Proteomes" id="UP000676035"/>
    </source>
</evidence>
<dbReference type="Gene3D" id="1.10.443.10">
    <property type="entry name" value="Intergrase catalytic core"/>
    <property type="match status" value="1"/>
</dbReference>
<name>A0ABS5MRY9_9PSED</name>
<protein>
    <recommendedName>
        <fullName evidence="5">Integrase</fullName>
    </recommendedName>
</protein>
<dbReference type="Pfam" id="PF14882">
    <property type="entry name" value="INT_rpt"/>
    <property type="match status" value="13"/>
</dbReference>
<reference evidence="3 4" key="1">
    <citation type="submission" date="2021-04" db="EMBL/GenBank/DDBJ databases">
        <title>Pseudomonas rustica sp. nov. isolated from raw milk.</title>
        <authorList>
            <person name="Fiedler G."/>
            <person name="Gieschler S."/>
            <person name="Kabisch J."/>
            <person name="Grimmler C."/>
            <person name="Brinks E."/>
            <person name="Wagner N."/>
            <person name="Hetzer B."/>
            <person name="Franz C.M.A.P."/>
            <person name="Boehnlein C."/>
        </authorList>
    </citation>
    <scope>NUCLEOTIDE SEQUENCE [LARGE SCALE GENOMIC DNA]</scope>
    <source>
        <strain evidence="3 4">MBT-4</strain>
    </source>
</reference>
<dbReference type="InterPro" id="IPR028229">
    <property type="entry name" value="Integrase_rpt"/>
</dbReference>
<dbReference type="EMBL" id="JAGYHF010000001">
    <property type="protein sequence ID" value="MBS4076804.1"/>
    <property type="molecule type" value="Genomic_DNA"/>
</dbReference>
<dbReference type="SUPFAM" id="SSF56349">
    <property type="entry name" value="DNA breaking-rejoining enzymes"/>
    <property type="match status" value="1"/>
</dbReference>
<dbReference type="InterPro" id="IPR024965">
    <property type="entry name" value="Putative_integrase"/>
</dbReference>
<dbReference type="Pfam" id="PF13009">
    <property type="entry name" value="Integrase_2"/>
    <property type="match status" value="1"/>
</dbReference>
<evidence type="ECO:0000256" key="1">
    <source>
        <dbReference type="ARBA" id="ARBA00023172"/>
    </source>
</evidence>
<sequence>MIKLKNVMGSKFYSTLALASEATQALGIQSIPDYKARRHEDPKLPSKPDATYPSEWRGYPDFFGRAKLGRPTSGRFYDTLDQASKACQALGIESAVEYASRYREDPRLPAKPSDTYKDEWKGFADYFGRPSPAGAGFYGTFVQAASAARALGIRGASDYHARFREDPLLPSNPNTTYKDEWKGFPDFLGRPKGVRGRSSSFYSSLAQAASAVQRLGITSNREYVQRWREDPQLPSKPERTYKDEWTNYSDFFGLAPANSRYSLEEASRVVQGMGINTVAVYLVRHHEDPSLPSNPSQFYRDEWKGFPAFFGRDTLIAPRNLYGFEEARSAAQALGITTVLDYRVRYREDPLLPSHPSAAYRKEWNGFPHFLGTADKYYLTIADAKRAVKRLGVSSRNEYFNEYMRDTRLPSHPERAYAADWKDWTDFLPDLSSRNGKYKNLAEASAAVRRLGISTQREYSERRLSDEKLPYSPATFYKDEWSGWGDFTGVVYRAKQEEYFTTFESARKAAQKLNAVSRRDYREKCVTDARLPPFPDKTFPSAWKGWNDYLGTVSSSEKYATYFDAREACRKLSFGNNTNYVKNYKALDPRLPGAPATFYGEDWQGWADYLGSKRTKDVYSFDEASKRVAELGIKTGKQYRTAYRADPMLPSQPERIYKDSWIGWKGFLSGTPDSFYPTPALVINGAGRLGINSSKDYAKRRHLDPRLPANPDIVYDASGQLPVRSSVCVDDAKYLTVTEASEASIRQGFLTKEDYLKGHKIDPKLPAMPHRTYSKNWKVWGWQRYLGTEIYSIADAGRAARVLGITGVSDYTLLYRQDPGLPGDPLIFFESEWQGWNEFLLPERCDTLADVKFAVKCLKIKNSQEYREQYKSYSCLPAHPERVFSAEWVDWYDLCDIPVPYSYEEIRRLVLDEGVKGSSDYKRFLASQSDPRIPRDPATVYKDVWDGWFSFLNKPEPFKSQYIRAPYLAWKDLIDQFIKGARAGETKEYNLCRFVRDYIQKHELGFAPEVFFTAPRVDLNLFEEFLYGLPPSPGRTLLSSVKEFADYVLRKKLTFEDEETSERVLASNARNPFAALVYEGDDPIGNAGETNKPALAYQYVQNMCNWIIPETAQNFGDLAHLHIFDPDWVEVDPSIIDLTDPDCVFKEEFGKTKLWFPAHWMNAYALASVPARGKQLAYNDSGEADENIPQVVDGKIVWVRNESSLAGMTDNQGFVKAYPDGNIGMHFTSNKTSIRGASYSVPWMPEKLAIWMVRLRNWQSKYNPITRVMPWLDCVRTELNEKQRRAKGANCFLFRNFGEEESTNYAYRLKDRLAAALFHSQTGDLVLAECTGNVSKITSYSTPYSPHSMRVSLITAYVMEFGLSIDIVMKLAGHSNIIMSLYYVKLNAEGLRVKFAEGEKRALANKVYAAIHMIEQNRIDEIRHELIHNNEDAIKRYSGNGHPGSFLFRDYGFCPFAGTRCGDGGPLIGSTKVREPIAGGYLGMQNCPRCRHFVTGPVFIGGLLSLANEISLQANFQFEHIAELEAKSAEASVKIDLLDDEEYEAKKAGKEFNTADRTFLEMKVRKLQSDLESASKKADLFLCDIQAVSRLINQSQALLNEQVAVKDDTNLPQLIIQGGHELSVAIEESSRYHLLSEVCENAEIYESASADLALPIRSQMIDKMIAFNNMMPTMYALDKQQQLVIGNQLTSFLLTRVKSWAKVDSLVTGKLLLKDLGEQEYIAATDIQAILKGRKPAIASNVPLTLEMEEG</sequence>
<evidence type="ECO:0008006" key="5">
    <source>
        <dbReference type="Google" id="ProtNLM"/>
    </source>
</evidence>
<evidence type="ECO:0000256" key="2">
    <source>
        <dbReference type="SAM" id="Coils"/>
    </source>
</evidence>
<feature type="coiled-coil region" evidence="2">
    <location>
        <begin position="1521"/>
        <end position="1577"/>
    </location>
</feature>
<organism evidence="3 4">
    <name type="scientific">Pseudomonas rustica</name>
    <dbReference type="NCBI Taxonomy" id="2827099"/>
    <lineage>
        <taxon>Bacteria</taxon>
        <taxon>Pseudomonadati</taxon>
        <taxon>Pseudomonadota</taxon>
        <taxon>Gammaproteobacteria</taxon>
        <taxon>Pseudomonadales</taxon>
        <taxon>Pseudomonadaceae</taxon>
        <taxon>Pseudomonas</taxon>
    </lineage>
</organism>
<keyword evidence="1" id="KW-0233">DNA recombination</keyword>
<gene>
    <name evidence="3" type="ORF">KFS80_00685</name>
</gene>
<dbReference type="RefSeq" id="WP_155401148.1">
    <property type="nucleotide sequence ID" value="NZ_JAGYHF010000001.1"/>
</dbReference>
<accession>A0ABS5MRY9</accession>